<gene>
    <name evidence="3" type="ORF">KP79_PYT18411</name>
</gene>
<evidence type="ECO:0000256" key="1">
    <source>
        <dbReference type="SAM" id="MobiDB-lite"/>
    </source>
</evidence>
<evidence type="ECO:0000259" key="2">
    <source>
        <dbReference type="PROSITE" id="PS50225"/>
    </source>
</evidence>
<organism evidence="3 4">
    <name type="scientific">Mizuhopecten yessoensis</name>
    <name type="common">Japanese scallop</name>
    <name type="synonym">Patinopecten yessoensis</name>
    <dbReference type="NCBI Taxonomy" id="6573"/>
    <lineage>
        <taxon>Eukaryota</taxon>
        <taxon>Metazoa</taxon>
        <taxon>Spiralia</taxon>
        <taxon>Lophotrochozoa</taxon>
        <taxon>Mollusca</taxon>
        <taxon>Bivalvia</taxon>
        <taxon>Autobranchia</taxon>
        <taxon>Pteriomorphia</taxon>
        <taxon>Pectinida</taxon>
        <taxon>Pectinoidea</taxon>
        <taxon>Pectinidae</taxon>
        <taxon>Mizuhopecten</taxon>
    </lineage>
</organism>
<dbReference type="GO" id="GO:0035556">
    <property type="term" value="P:intracellular signal transduction"/>
    <property type="evidence" value="ECO:0007669"/>
    <property type="project" value="InterPro"/>
</dbReference>
<evidence type="ECO:0000313" key="3">
    <source>
        <dbReference type="EMBL" id="OWF35471.1"/>
    </source>
</evidence>
<dbReference type="Proteomes" id="UP000242188">
    <property type="component" value="Unassembled WGS sequence"/>
</dbReference>
<dbReference type="SUPFAM" id="SSF158235">
    <property type="entry name" value="SOCS box-like"/>
    <property type="match status" value="1"/>
</dbReference>
<reference evidence="3 4" key="1">
    <citation type="journal article" date="2017" name="Nat. Ecol. Evol.">
        <title>Scallop genome provides insights into evolution of bilaterian karyotype and development.</title>
        <authorList>
            <person name="Wang S."/>
            <person name="Zhang J."/>
            <person name="Jiao W."/>
            <person name="Li J."/>
            <person name="Xun X."/>
            <person name="Sun Y."/>
            <person name="Guo X."/>
            <person name="Huan P."/>
            <person name="Dong B."/>
            <person name="Zhang L."/>
            <person name="Hu X."/>
            <person name="Sun X."/>
            <person name="Wang J."/>
            <person name="Zhao C."/>
            <person name="Wang Y."/>
            <person name="Wang D."/>
            <person name="Huang X."/>
            <person name="Wang R."/>
            <person name="Lv J."/>
            <person name="Li Y."/>
            <person name="Zhang Z."/>
            <person name="Liu B."/>
            <person name="Lu W."/>
            <person name="Hui Y."/>
            <person name="Liang J."/>
            <person name="Zhou Z."/>
            <person name="Hou R."/>
            <person name="Li X."/>
            <person name="Liu Y."/>
            <person name="Li H."/>
            <person name="Ning X."/>
            <person name="Lin Y."/>
            <person name="Zhao L."/>
            <person name="Xing Q."/>
            <person name="Dou J."/>
            <person name="Li Y."/>
            <person name="Mao J."/>
            <person name="Guo H."/>
            <person name="Dou H."/>
            <person name="Li T."/>
            <person name="Mu C."/>
            <person name="Jiang W."/>
            <person name="Fu Q."/>
            <person name="Fu X."/>
            <person name="Miao Y."/>
            <person name="Liu J."/>
            <person name="Yu Q."/>
            <person name="Li R."/>
            <person name="Liao H."/>
            <person name="Li X."/>
            <person name="Kong Y."/>
            <person name="Jiang Z."/>
            <person name="Chourrout D."/>
            <person name="Li R."/>
            <person name="Bao Z."/>
        </authorList>
    </citation>
    <scope>NUCLEOTIDE SEQUENCE [LARGE SCALE GENOMIC DNA]</scope>
    <source>
        <strain evidence="3 4">PY_sf001</strain>
    </source>
</reference>
<dbReference type="PROSITE" id="PS50225">
    <property type="entry name" value="SOCS"/>
    <property type="match status" value="1"/>
</dbReference>
<feature type="domain" description="SOCS box" evidence="2">
    <location>
        <begin position="371"/>
        <end position="404"/>
    </location>
</feature>
<protein>
    <recommendedName>
        <fullName evidence="2">SOCS box domain-containing protein</fullName>
    </recommendedName>
</protein>
<dbReference type="InterPro" id="IPR036036">
    <property type="entry name" value="SOCS_box-like_dom_sf"/>
</dbReference>
<name>A0A210PG90_MIZYE</name>
<dbReference type="EMBL" id="NEDP02076726">
    <property type="protein sequence ID" value="OWF35471.1"/>
    <property type="molecule type" value="Genomic_DNA"/>
</dbReference>
<sequence length="413" mass="46618">MGASANSTRRQRHLPDSGPGMTTSACVPFLTSPPDGLASHTGDYSCCVSYNLQPHTTDNRHIHAQVQRFGRVSSLCVNDITHDKIVKIILYEDRELDMLPARLLQNTGLQLCNVVGIRKDLVVIQVFCQDVIKFFVCSLNDASCKIVFDRKYCSQNKLQLYECQISPDENYLLILQNQLFAIMYAPGSEVEHVSIVHINWEKCECKEKSCDSLDEQMQLASHQSSVVFDPRTNNDLVVFTSSSSDRGVISLYKTYKDNFLFKIIQFRTDCPALPGKFQNLQFMNDGSALVLSVIGTSAHPHSIASICRLQVVTAYWFNPDCYDKLGSFWYISPTLFIQYMPMISTSGRYACCGGKIYNLEDMHPYFLGTKSLKRVCRDVIVDSVLAEDIGKLPLPKPLLRYLSECVADMNQNM</sequence>
<dbReference type="AlphaFoldDB" id="A0A210PG90"/>
<keyword evidence="4" id="KW-1185">Reference proteome</keyword>
<comment type="caution">
    <text evidence="3">The sequence shown here is derived from an EMBL/GenBank/DDBJ whole genome shotgun (WGS) entry which is preliminary data.</text>
</comment>
<proteinExistence type="predicted"/>
<accession>A0A210PG90</accession>
<feature type="region of interest" description="Disordered" evidence="1">
    <location>
        <begin position="1"/>
        <end position="20"/>
    </location>
</feature>
<evidence type="ECO:0000313" key="4">
    <source>
        <dbReference type="Proteomes" id="UP000242188"/>
    </source>
</evidence>
<dbReference type="InterPro" id="IPR001496">
    <property type="entry name" value="SOCS_box"/>
</dbReference>
<dbReference type="Gene3D" id="1.10.750.20">
    <property type="entry name" value="SOCS box"/>
    <property type="match status" value="1"/>
</dbReference>